<keyword evidence="5" id="KW-1185">Reference proteome</keyword>
<organism evidence="4 5">
    <name type="scientific">Deinococcus seoulensis</name>
    <dbReference type="NCBI Taxonomy" id="1837379"/>
    <lineage>
        <taxon>Bacteria</taxon>
        <taxon>Thermotogati</taxon>
        <taxon>Deinococcota</taxon>
        <taxon>Deinococci</taxon>
        <taxon>Deinococcales</taxon>
        <taxon>Deinococcaceae</taxon>
        <taxon>Deinococcus</taxon>
    </lineage>
</organism>
<dbReference type="Pfam" id="PF00459">
    <property type="entry name" value="Inositol_P"/>
    <property type="match status" value="1"/>
</dbReference>
<proteinExistence type="predicted"/>
<reference evidence="5" key="1">
    <citation type="journal article" date="2019" name="Int. J. Syst. Evol. Microbiol.">
        <title>The Global Catalogue of Microorganisms (GCM) 10K type strain sequencing project: providing services to taxonomists for standard genome sequencing and annotation.</title>
        <authorList>
            <consortium name="The Broad Institute Genomics Platform"/>
            <consortium name="The Broad Institute Genome Sequencing Center for Infectious Disease"/>
            <person name="Wu L."/>
            <person name="Ma J."/>
        </authorList>
    </citation>
    <scope>NUCLEOTIDE SEQUENCE [LARGE SCALE GENOMIC DNA]</scope>
    <source>
        <strain evidence="5">JCM 31404</strain>
    </source>
</reference>
<evidence type="ECO:0000313" key="5">
    <source>
        <dbReference type="Proteomes" id="UP000634308"/>
    </source>
</evidence>
<comment type="caution">
    <text evidence="4">The sequence shown here is derived from an EMBL/GenBank/DDBJ whole genome shotgun (WGS) entry which is preliminary data.</text>
</comment>
<dbReference type="CDD" id="cd01638">
    <property type="entry name" value="CysQ"/>
    <property type="match status" value="1"/>
</dbReference>
<dbReference type="Gene3D" id="3.30.540.10">
    <property type="entry name" value="Fructose-1,6-Bisphosphatase, subunit A, domain 1"/>
    <property type="match status" value="1"/>
</dbReference>
<dbReference type="PRINTS" id="PR00377">
    <property type="entry name" value="IMPHPHTASES"/>
</dbReference>
<dbReference type="SUPFAM" id="SSF56655">
    <property type="entry name" value="Carbohydrate phosphatase"/>
    <property type="match status" value="1"/>
</dbReference>
<accession>A0ABQ2RMD2</accession>
<dbReference type="EMBL" id="BMQM01000002">
    <property type="protein sequence ID" value="GGR46922.1"/>
    <property type="molecule type" value="Genomic_DNA"/>
</dbReference>
<dbReference type="InterPro" id="IPR020550">
    <property type="entry name" value="Inositol_monophosphatase_CS"/>
</dbReference>
<dbReference type="InterPro" id="IPR020583">
    <property type="entry name" value="Inositol_monoP_metal-BS"/>
</dbReference>
<keyword evidence="3" id="KW-0460">Magnesium</keyword>
<dbReference type="PANTHER" id="PTHR20854:SF4">
    <property type="entry name" value="INOSITOL-1-MONOPHOSPHATASE-RELATED"/>
    <property type="match status" value="1"/>
</dbReference>
<gene>
    <name evidence="4" type="ORF">GCM10008959_04960</name>
</gene>
<keyword evidence="1" id="KW-0479">Metal-binding</keyword>
<dbReference type="PROSITE" id="PS00630">
    <property type="entry name" value="IMP_2"/>
    <property type="match status" value="1"/>
</dbReference>
<keyword evidence="2" id="KW-0378">Hydrolase</keyword>
<evidence type="ECO:0000256" key="3">
    <source>
        <dbReference type="ARBA" id="ARBA00022842"/>
    </source>
</evidence>
<name>A0ABQ2RMD2_9DEIO</name>
<evidence type="ECO:0000256" key="2">
    <source>
        <dbReference type="ARBA" id="ARBA00022801"/>
    </source>
</evidence>
<evidence type="ECO:0000313" key="4">
    <source>
        <dbReference type="EMBL" id="GGR46922.1"/>
    </source>
</evidence>
<dbReference type="Proteomes" id="UP000634308">
    <property type="component" value="Unassembled WGS sequence"/>
</dbReference>
<dbReference type="Gene3D" id="3.40.190.80">
    <property type="match status" value="1"/>
</dbReference>
<protein>
    <submittedName>
        <fullName evidence="4">3'(2'),5'-bisphosphate nucleotidase CysQ</fullName>
    </submittedName>
</protein>
<dbReference type="InterPro" id="IPR000760">
    <property type="entry name" value="Inositol_monophosphatase-like"/>
</dbReference>
<dbReference type="PANTHER" id="PTHR20854">
    <property type="entry name" value="INOSITOL MONOPHOSPHATASE"/>
    <property type="match status" value="1"/>
</dbReference>
<dbReference type="PROSITE" id="PS00629">
    <property type="entry name" value="IMP_1"/>
    <property type="match status" value="1"/>
</dbReference>
<evidence type="ECO:0000256" key="1">
    <source>
        <dbReference type="ARBA" id="ARBA00022723"/>
    </source>
</evidence>
<sequence>MLGGMTASHFSQELSVAAALAREAGALLLAHLRAGFTVEHKTSADDPVTVADREASALIMAALAAAFPDDGLLSEEETDDRARLNHDRVWIVDPIDGTKEYSTGLPDYCVSIGLAVGGQPVLGVVYAPETDELFTGVVGQGAFLNGQPVAAPSRGPDWRVAVSDTEHSRELHATPLSGMKPSGSIALKLARIAAAQADATFTMSPRSEWDIAAGHALLRAAGGNLTRRDGRAITYNQPRPHVEQGLIGGQPQATAWLAEQLRALHLPTAHLGVQAHEPAWATLNPADRAALQGHPGVNVRHADGHLLALLVVNPDTRQVQRAEGDAFHLDRLTRDVTRALGTVAPVTAQP</sequence>